<evidence type="ECO:0000256" key="2">
    <source>
        <dbReference type="ARBA" id="ARBA00022475"/>
    </source>
</evidence>
<evidence type="ECO:0000256" key="7">
    <source>
        <dbReference type="ARBA" id="ARBA00022777"/>
    </source>
</evidence>
<evidence type="ECO:0000259" key="13">
    <source>
        <dbReference type="PROSITE" id="PS50109"/>
    </source>
</evidence>
<dbReference type="InterPro" id="IPR016120">
    <property type="entry name" value="Sig_transdc_His_kin_SpoOB"/>
</dbReference>
<evidence type="ECO:0000256" key="8">
    <source>
        <dbReference type="ARBA" id="ARBA00022840"/>
    </source>
</evidence>
<feature type="domain" description="Histidine kinase" evidence="13">
    <location>
        <begin position="408"/>
        <end position="510"/>
    </location>
</feature>
<dbReference type="InterPro" id="IPR033463">
    <property type="entry name" value="sCache_3"/>
</dbReference>
<evidence type="ECO:0000256" key="6">
    <source>
        <dbReference type="ARBA" id="ARBA00022741"/>
    </source>
</evidence>
<evidence type="ECO:0000313" key="14">
    <source>
        <dbReference type="EMBL" id="ADO84156.1"/>
    </source>
</evidence>
<name>E3HDH0_ILYPC</name>
<evidence type="ECO:0000256" key="5">
    <source>
        <dbReference type="ARBA" id="ARBA00022692"/>
    </source>
</evidence>
<dbReference type="Gene3D" id="1.10.287.130">
    <property type="match status" value="1"/>
</dbReference>
<dbReference type="InterPro" id="IPR005467">
    <property type="entry name" value="His_kinase_dom"/>
</dbReference>
<keyword evidence="6" id="KW-0547">Nucleotide-binding</keyword>
<dbReference type="SMART" id="SM00387">
    <property type="entry name" value="HATPase_c"/>
    <property type="match status" value="1"/>
</dbReference>
<dbReference type="InterPro" id="IPR039506">
    <property type="entry name" value="SPOB_a"/>
</dbReference>
<dbReference type="Pfam" id="PF14689">
    <property type="entry name" value="SPOB_a"/>
    <property type="match status" value="1"/>
</dbReference>
<dbReference type="PANTHER" id="PTHR43547">
    <property type="entry name" value="TWO-COMPONENT HISTIDINE KINASE"/>
    <property type="match status" value="1"/>
</dbReference>
<keyword evidence="4" id="KW-0808">Transferase</keyword>
<keyword evidence="11 12" id="KW-0472">Membrane</keyword>
<dbReference type="SUPFAM" id="SSF103190">
    <property type="entry name" value="Sensory domain-like"/>
    <property type="match status" value="1"/>
</dbReference>
<dbReference type="OrthoDB" id="9792686at2"/>
<dbReference type="InterPro" id="IPR003594">
    <property type="entry name" value="HATPase_dom"/>
</dbReference>
<feature type="transmembrane region" description="Helical" evidence="12">
    <location>
        <begin position="6"/>
        <end position="27"/>
    </location>
</feature>
<keyword evidence="15" id="KW-1185">Reference proteome</keyword>
<evidence type="ECO:0000256" key="3">
    <source>
        <dbReference type="ARBA" id="ARBA00022553"/>
    </source>
</evidence>
<dbReference type="GO" id="GO:0000155">
    <property type="term" value="F:phosphorelay sensor kinase activity"/>
    <property type="evidence" value="ECO:0007669"/>
    <property type="project" value="InterPro"/>
</dbReference>
<dbReference type="Proteomes" id="UP000006875">
    <property type="component" value="Plasmid pILYOP01"/>
</dbReference>
<keyword evidence="8" id="KW-0067">ATP-binding</keyword>
<evidence type="ECO:0000256" key="1">
    <source>
        <dbReference type="ARBA" id="ARBA00004651"/>
    </source>
</evidence>
<protein>
    <submittedName>
        <fullName evidence="14">Signal transduction histidine kinase regulating citrate/malate metabolism</fullName>
    </submittedName>
</protein>
<accession>E3HDH0</accession>
<dbReference type="GO" id="GO:0005524">
    <property type="term" value="F:ATP binding"/>
    <property type="evidence" value="ECO:0007669"/>
    <property type="project" value="UniProtKB-KW"/>
</dbReference>
<keyword evidence="10" id="KW-0902">Two-component regulatory system</keyword>
<dbReference type="KEGG" id="ipo:Ilyop_2396"/>
<dbReference type="Pfam" id="PF17203">
    <property type="entry name" value="sCache_3_2"/>
    <property type="match status" value="1"/>
</dbReference>
<dbReference type="InterPro" id="IPR029151">
    <property type="entry name" value="Sensor-like_sf"/>
</dbReference>
<dbReference type="EMBL" id="CP002282">
    <property type="protein sequence ID" value="ADO84156.1"/>
    <property type="molecule type" value="Genomic_DNA"/>
</dbReference>
<keyword evidence="7 14" id="KW-0418">Kinase</keyword>
<dbReference type="Gene3D" id="3.30.565.10">
    <property type="entry name" value="Histidine kinase-like ATPase, C-terminal domain"/>
    <property type="match status" value="1"/>
</dbReference>
<dbReference type="SUPFAM" id="SSF55874">
    <property type="entry name" value="ATPase domain of HSP90 chaperone/DNA topoisomerase II/histidine kinase"/>
    <property type="match status" value="1"/>
</dbReference>
<dbReference type="InterPro" id="IPR035965">
    <property type="entry name" value="PAS-like_dom_sf"/>
</dbReference>
<evidence type="ECO:0000256" key="11">
    <source>
        <dbReference type="ARBA" id="ARBA00023136"/>
    </source>
</evidence>
<dbReference type="Pfam" id="PF02518">
    <property type="entry name" value="HATPase_c"/>
    <property type="match status" value="1"/>
</dbReference>
<organism evidence="14 15">
    <name type="scientific">Ilyobacter polytropus (strain ATCC 51220 / DSM 2926 / LMG 16218 / CuHBu1)</name>
    <dbReference type="NCBI Taxonomy" id="572544"/>
    <lineage>
        <taxon>Bacteria</taxon>
        <taxon>Fusobacteriati</taxon>
        <taxon>Fusobacteriota</taxon>
        <taxon>Fusobacteriia</taxon>
        <taxon>Fusobacteriales</taxon>
        <taxon>Fusobacteriaceae</taxon>
        <taxon>Ilyobacter</taxon>
    </lineage>
</organism>
<keyword evidence="5 12" id="KW-0812">Transmembrane</keyword>
<evidence type="ECO:0000256" key="10">
    <source>
        <dbReference type="ARBA" id="ARBA00023012"/>
    </source>
</evidence>
<feature type="transmembrane region" description="Helical" evidence="12">
    <location>
        <begin position="165"/>
        <end position="184"/>
    </location>
</feature>
<dbReference type="AlphaFoldDB" id="E3HDH0"/>
<keyword evidence="2" id="KW-1003">Cell membrane</keyword>
<dbReference type="PANTHER" id="PTHR43547:SF10">
    <property type="entry name" value="SENSOR HISTIDINE KINASE DCUS"/>
    <property type="match status" value="1"/>
</dbReference>
<reference evidence="14 15" key="1">
    <citation type="journal article" date="2010" name="Stand. Genomic Sci.">
        <title>Complete genome sequence of Ilyobacter polytropus type strain (CuHbu1).</title>
        <authorList>
            <person name="Sikorski J."/>
            <person name="Chertkov O."/>
            <person name="Lapidus A."/>
            <person name="Nolan M."/>
            <person name="Lucas S."/>
            <person name="Del Rio T.G."/>
            <person name="Tice H."/>
            <person name="Cheng J.F."/>
            <person name="Tapia R."/>
            <person name="Han C."/>
            <person name="Goodwin L."/>
            <person name="Pitluck S."/>
            <person name="Liolios K."/>
            <person name="Ivanova N."/>
            <person name="Mavromatis K."/>
            <person name="Mikhailova N."/>
            <person name="Pati A."/>
            <person name="Chen A."/>
            <person name="Palaniappan K."/>
            <person name="Land M."/>
            <person name="Hauser L."/>
            <person name="Chang Y.J."/>
            <person name="Jeffries C.D."/>
            <person name="Brambilla E."/>
            <person name="Yasawong M."/>
            <person name="Rohde M."/>
            <person name="Pukall R."/>
            <person name="Spring S."/>
            <person name="Goker M."/>
            <person name="Woyke T."/>
            <person name="Bristow J."/>
            <person name="Eisen J.A."/>
            <person name="Markowitz V."/>
            <person name="Hugenholtz P."/>
            <person name="Kyrpides N.C."/>
            <person name="Klenk H.P."/>
        </authorList>
    </citation>
    <scope>NUCLEOTIDE SEQUENCE [LARGE SCALE GENOMIC DNA]</scope>
    <source>
        <strain evidence="15">ATCC 51220 / DSM 2926 / LMG 16218 / CuHBu1</strain>
        <plasmid evidence="15">pILYOP01</plasmid>
    </source>
</reference>
<evidence type="ECO:0000256" key="4">
    <source>
        <dbReference type="ARBA" id="ARBA00022679"/>
    </source>
</evidence>
<dbReference type="Gene3D" id="3.30.450.20">
    <property type="entry name" value="PAS domain"/>
    <property type="match status" value="2"/>
</dbReference>
<dbReference type="SMART" id="SM00091">
    <property type="entry name" value="PAS"/>
    <property type="match status" value="1"/>
</dbReference>
<comment type="subcellular location">
    <subcellularLocation>
        <location evidence="1">Cell membrane</location>
        <topology evidence="1">Multi-pass membrane protein</topology>
    </subcellularLocation>
</comment>
<evidence type="ECO:0000256" key="9">
    <source>
        <dbReference type="ARBA" id="ARBA00022989"/>
    </source>
</evidence>
<evidence type="ECO:0000256" key="12">
    <source>
        <dbReference type="SAM" id="Phobius"/>
    </source>
</evidence>
<dbReference type="Pfam" id="PF13188">
    <property type="entry name" value="PAS_8"/>
    <property type="match status" value="1"/>
</dbReference>
<keyword evidence="14" id="KW-0614">Plasmid</keyword>
<dbReference type="SUPFAM" id="SSF55785">
    <property type="entry name" value="PYP-like sensor domain (PAS domain)"/>
    <property type="match status" value="1"/>
</dbReference>
<dbReference type="GO" id="GO:0005886">
    <property type="term" value="C:plasma membrane"/>
    <property type="evidence" value="ECO:0007669"/>
    <property type="project" value="UniProtKB-SubCell"/>
</dbReference>
<gene>
    <name evidence="14" type="ordered locus">Ilyop_2396</name>
</gene>
<dbReference type="SUPFAM" id="SSF55890">
    <property type="entry name" value="Sporulation response regulatory protein Spo0B"/>
    <property type="match status" value="1"/>
</dbReference>
<evidence type="ECO:0000313" key="15">
    <source>
        <dbReference type="Proteomes" id="UP000006875"/>
    </source>
</evidence>
<keyword evidence="9 12" id="KW-1133">Transmembrane helix</keyword>
<geneLocation type="plasmid" evidence="14 15">
    <name>pILYOP01</name>
</geneLocation>
<dbReference type="HOGENOM" id="CLU_020211_11_2_0"/>
<sequence>MKLENRIRVYILTLLTLSLVITSGLFIERELRLIEDKVQGNLKNVSSLFARDPFIQKNLYEKNPDLIQNYVERTMESLEEIDLIVVADMYGKRFSHVNREKVGKYFVGGDEKKVIETGESYFSKAKGTLGISIRRFEPVEYRGEQVGFVTVGKLYWKIQKVKRGVIVYFTSALVMVILLSFIPASTLSQSIKKELKGFEPNEIGKIYEEKKTIFESIHEGIVAIDQKGKITRMNRAAESILNDSRLDKLKKIAEETIEKKHGIYDREIDLQKKKVFINSIPIFKDEIPLGVVLTMRDSEEVNKRAKEITGFSQLIDSLRANIHEFKNKLHVILGLLELNEVDEAIKYISKLEDEVGASRFENADINDSILLALLTGKLNTAMEKGVKLKLIKGTYLMSDHGRISTSDLVIIVGNLIENALEACDRSMRNGIEVYLKESEDDILIMVLDTGRPIAFDVEKIFEKGVSSKNGNTRGSGLALVKEKIDLYGGEMQVNQREGTKTFKIRIYKGDIDDKSYNS</sequence>
<dbReference type="InterPro" id="IPR036890">
    <property type="entry name" value="HATPase_C_sf"/>
</dbReference>
<dbReference type="PROSITE" id="PS50109">
    <property type="entry name" value="HIS_KIN"/>
    <property type="match status" value="1"/>
</dbReference>
<dbReference type="RefSeq" id="WP_013388815.1">
    <property type="nucleotide sequence ID" value="NC_014633.1"/>
</dbReference>
<keyword evidence="3" id="KW-0597">Phosphoprotein</keyword>
<proteinExistence type="predicted"/>
<dbReference type="InterPro" id="IPR000014">
    <property type="entry name" value="PAS"/>
</dbReference>